<organism evidence="1 2">
    <name type="scientific">Blattamonas nauphoetae</name>
    <dbReference type="NCBI Taxonomy" id="2049346"/>
    <lineage>
        <taxon>Eukaryota</taxon>
        <taxon>Metamonada</taxon>
        <taxon>Preaxostyla</taxon>
        <taxon>Oxymonadida</taxon>
        <taxon>Blattamonas</taxon>
    </lineage>
</organism>
<comment type="caution">
    <text evidence="1">The sequence shown here is derived from an EMBL/GenBank/DDBJ whole genome shotgun (WGS) entry which is preliminary data.</text>
</comment>
<reference evidence="1 2" key="1">
    <citation type="journal article" date="2022" name="bioRxiv">
        <title>Genomics of Preaxostyla Flagellates Illuminates Evolutionary Transitions and the Path Towards Mitochondrial Loss.</title>
        <authorList>
            <person name="Novak L.V.F."/>
            <person name="Treitli S.C."/>
            <person name="Pyrih J."/>
            <person name="Halakuc P."/>
            <person name="Pipaliya S.V."/>
            <person name="Vacek V."/>
            <person name="Brzon O."/>
            <person name="Soukal P."/>
            <person name="Eme L."/>
            <person name="Dacks J.B."/>
            <person name="Karnkowska A."/>
            <person name="Elias M."/>
            <person name="Hampl V."/>
        </authorList>
    </citation>
    <scope>NUCLEOTIDE SEQUENCE [LARGE SCALE GENOMIC DNA]</scope>
    <source>
        <strain evidence="1">NAU3</strain>
        <tissue evidence="1">Gut</tissue>
    </source>
</reference>
<dbReference type="Proteomes" id="UP001281761">
    <property type="component" value="Unassembled WGS sequence"/>
</dbReference>
<evidence type="ECO:0000313" key="2">
    <source>
        <dbReference type="Proteomes" id="UP001281761"/>
    </source>
</evidence>
<accession>A0ABQ9YIE8</accession>
<name>A0ABQ9YIE8_9EUKA</name>
<sequence length="330" mass="37643">MDCSAFLNWDECQNDSVREQAVVFRSLVATLKFQPALDASLETKAVIFLQYVTPHRQISADALLCSFAQIADKSSTNFIQSIMVLISSPNQAITTAAIQMLDRLFMWCSVKVRLALVKADLIPQLNMTLNPQSLSFAEAENIHNYLTFTIAHSLCLATPDGLAQLEIEDDEEYQAVHETVFQQVIAPSEKYICRLCADRFSIIDGDQSDYFMILLTRLLRISPYHQPTMEFVLHMPVFLAIPSCLTFFESDSPIWNFLSLLVGIQRKWNKQGGVVGHMGKKMHRMLRMEGIEDGIAEKLQNDQNEYVGQWIVDISIRWNNLQGMNLPERW</sequence>
<protein>
    <submittedName>
        <fullName evidence="1">Uncharacterized protein</fullName>
    </submittedName>
</protein>
<proteinExistence type="predicted"/>
<evidence type="ECO:0000313" key="1">
    <source>
        <dbReference type="EMBL" id="KAK2963535.1"/>
    </source>
</evidence>
<dbReference type="EMBL" id="JARBJD010000006">
    <property type="protein sequence ID" value="KAK2963535.1"/>
    <property type="molecule type" value="Genomic_DNA"/>
</dbReference>
<gene>
    <name evidence="1" type="ORF">BLNAU_1578</name>
</gene>
<keyword evidence="2" id="KW-1185">Reference proteome</keyword>